<dbReference type="InterPro" id="IPR000595">
    <property type="entry name" value="cNMP-bd_dom"/>
</dbReference>
<dbReference type="PRINTS" id="PR00103">
    <property type="entry name" value="CAMPKINASE"/>
</dbReference>
<reference evidence="2 3" key="1">
    <citation type="journal article" date="2013" name="BMC Genomics">
        <title>Genome sequencing and comparative genomics of honey bee microsporidia, Nosema apis reveal novel insights into host-parasite interactions.</title>
        <authorList>
            <person name="Chen Yp."/>
            <person name="Pettis J.S."/>
            <person name="Zhao Y."/>
            <person name="Liu X."/>
            <person name="Tallon L.J."/>
            <person name="Sadzewicz L.D."/>
            <person name="Li R."/>
            <person name="Zheng H."/>
            <person name="Huang S."/>
            <person name="Zhang X."/>
            <person name="Hamilton M.C."/>
            <person name="Pernal S.F."/>
            <person name="Melathopoulos A.P."/>
            <person name="Yan X."/>
            <person name="Evans J.D."/>
        </authorList>
    </citation>
    <scope>NUCLEOTIDE SEQUENCE [LARGE SCALE GENOMIC DNA]</scope>
    <source>
        <strain evidence="2 3">BRL 01</strain>
    </source>
</reference>
<keyword evidence="2" id="KW-0808">Transferase</keyword>
<dbReference type="CDD" id="cd00038">
    <property type="entry name" value="CAP_ED"/>
    <property type="match status" value="1"/>
</dbReference>
<dbReference type="SMART" id="SM00100">
    <property type="entry name" value="cNMP"/>
    <property type="match status" value="1"/>
</dbReference>
<dbReference type="PROSITE" id="PS50042">
    <property type="entry name" value="CNMP_BINDING_3"/>
    <property type="match status" value="1"/>
</dbReference>
<dbReference type="GO" id="GO:0005829">
    <property type="term" value="C:cytosol"/>
    <property type="evidence" value="ECO:0007669"/>
    <property type="project" value="TreeGrafter"/>
</dbReference>
<dbReference type="InterPro" id="IPR018490">
    <property type="entry name" value="cNMP-bd_dom_sf"/>
</dbReference>
<dbReference type="GO" id="GO:0005952">
    <property type="term" value="C:cAMP-dependent protein kinase complex"/>
    <property type="evidence" value="ECO:0007669"/>
    <property type="project" value="InterPro"/>
</dbReference>
<protein>
    <submittedName>
        <fullName evidence="2">Camp-dependent protein kinase-like protein</fullName>
    </submittedName>
</protein>
<dbReference type="GO" id="GO:0034236">
    <property type="term" value="F:protein kinase A catalytic subunit binding"/>
    <property type="evidence" value="ECO:0007669"/>
    <property type="project" value="TreeGrafter"/>
</dbReference>
<feature type="domain" description="Cyclic nucleotide-binding" evidence="1">
    <location>
        <begin position="115"/>
        <end position="209"/>
    </location>
</feature>
<dbReference type="VEuPathDB" id="MicrosporidiaDB:NAPIS_ORF00443"/>
<evidence type="ECO:0000259" key="1">
    <source>
        <dbReference type="PROSITE" id="PS50042"/>
    </source>
</evidence>
<dbReference type="InterPro" id="IPR014710">
    <property type="entry name" value="RmlC-like_jellyroll"/>
</dbReference>
<keyword evidence="3" id="KW-1185">Reference proteome</keyword>
<dbReference type="GO" id="GO:0030552">
    <property type="term" value="F:cAMP binding"/>
    <property type="evidence" value="ECO:0007669"/>
    <property type="project" value="TreeGrafter"/>
</dbReference>
<dbReference type="GO" id="GO:0004862">
    <property type="term" value="F:cAMP-dependent protein kinase inhibitor activity"/>
    <property type="evidence" value="ECO:0007669"/>
    <property type="project" value="TreeGrafter"/>
</dbReference>
<evidence type="ECO:0000313" key="3">
    <source>
        <dbReference type="Proteomes" id="UP000053780"/>
    </source>
</evidence>
<dbReference type="OrthoDB" id="417078at2759"/>
<evidence type="ECO:0000313" key="2">
    <source>
        <dbReference type="EMBL" id="EQB61973.1"/>
    </source>
</evidence>
<dbReference type="PROSITE" id="PS00889">
    <property type="entry name" value="CNMP_BINDING_2"/>
    <property type="match status" value="1"/>
</dbReference>
<proteinExistence type="predicted"/>
<dbReference type="AlphaFoldDB" id="T0LCD3"/>
<sequence length="312" mass="36771">MSEPNKIYEYIVTNTALYNRQFTKEDIQTIYDEYIAQTTDFNEPLLISQIENYHMMKNNLTRTQQEKDNVKNWRQARRASVCSESFFPNDFFCVSYQKSPETFQFLSDTLVNDVPFGFLTPKQKHKLIDTMKSREVSKDFVLIKEGENDNKMYIVEEGSFNVFKNKCLLKTLKRGDYFGEIALLHNVERTATVISRENSKIWEVEQKVFLGLRASDRNKNKEIILEGISELKLYPDLNEKELISFVNTLSFDYCKENDVVCVKEDEVFMFTSDGVINDNEVVKKKMVVYKDFICRSVIEGSCMKRRQRKLYN</sequence>
<dbReference type="PANTHER" id="PTHR11635">
    <property type="entry name" value="CAMP-DEPENDENT PROTEIN KINASE REGULATORY CHAIN"/>
    <property type="match status" value="1"/>
</dbReference>
<dbReference type="GO" id="GO:0016301">
    <property type="term" value="F:kinase activity"/>
    <property type="evidence" value="ECO:0007669"/>
    <property type="project" value="UniProtKB-KW"/>
</dbReference>
<dbReference type="InterPro" id="IPR018488">
    <property type="entry name" value="cNMP-bd_CS"/>
</dbReference>
<accession>T0LCD3</accession>
<dbReference type="SUPFAM" id="SSF51206">
    <property type="entry name" value="cAMP-binding domain-like"/>
    <property type="match status" value="1"/>
</dbReference>
<name>T0LCD3_9MICR</name>
<dbReference type="InterPro" id="IPR050503">
    <property type="entry name" value="cAMP-dep_PK_reg_su-like"/>
</dbReference>
<organism evidence="2 3">
    <name type="scientific">Vairimorpha apis BRL 01</name>
    <dbReference type="NCBI Taxonomy" id="1037528"/>
    <lineage>
        <taxon>Eukaryota</taxon>
        <taxon>Fungi</taxon>
        <taxon>Fungi incertae sedis</taxon>
        <taxon>Microsporidia</taxon>
        <taxon>Nosematidae</taxon>
        <taxon>Vairimorpha</taxon>
    </lineage>
</organism>
<dbReference type="Gene3D" id="2.60.120.10">
    <property type="entry name" value="Jelly Rolls"/>
    <property type="match status" value="1"/>
</dbReference>
<dbReference type="PANTHER" id="PTHR11635:SF152">
    <property type="entry name" value="CAMP-DEPENDENT PROTEIN KINASE TYPE I REGULATORY SUBUNIT-RELATED"/>
    <property type="match status" value="1"/>
</dbReference>
<keyword evidence="2" id="KW-0418">Kinase</keyword>
<dbReference type="Proteomes" id="UP000053780">
    <property type="component" value="Unassembled WGS sequence"/>
</dbReference>
<gene>
    <name evidence="2" type="ORF">NAPIS_ORF00443</name>
</gene>
<dbReference type="Pfam" id="PF00027">
    <property type="entry name" value="cNMP_binding"/>
    <property type="match status" value="1"/>
</dbReference>
<dbReference type="EMBL" id="KE647055">
    <property type="protein sequence ID" value="EQB61973.1"/>
    <property type="molecule type" value="Genomic_DNA"/>
</dbReference>
<dbReference type="HOGENOM" id="CLU_075121_0_0_1"/>